<protein>
    <submittedName>
        <fullName evidence="1">Uncharacterized protein</fullName>
    </submittedName>
</protein>
<dbReference type="EMBL" id="JAPDRP010000025">
    <property type="protein sequence ID" value="KAJ9636427.1"/>
    <property type="molecule type" value="Genomic_DNA"/>
</dbReference>
<reference evidence="1" key="1">
    <citation type="submission" date="2022-10" db="EMBL/GenBank/DDBJ databases">
        <title>Culturing micro-colonial fungi from biological soil crusts in the Mojave desert and describing Neophaeococcomyces mojavensis, and introducing the new genera and species Taxawa tesnikishii.</title>
        <authorList>
            <person name="Kurbessoian T."/>
            <person name="Stajich J.E."/>
        </authorList>
    </citation>
    <scope>NUCLEOTIDE SEQUENCE</scope>
    <source>
        <strain evidence="1">JES_115</strain>
    </source>
</reference>
<gene>
    <name evidence="1" type="ORF">H2199_008102</name>
</gene>
<proteinExistence type="predicted"/>
<dbReference type="Proteomes" id="UP001172680">
    <property type="component" value="Unassembled WGS sequence"/>
</dbReference>
<sequence length="86" mass="9864">MERYTGGFIELVVLHPIGTNTRDISWEALPRAIKKHAEMSFHSAWDAETPVGKEHIRKGVYKAEDAYAIFGSDQMDTLVPSYHWKM</sequence>
<accession>A0ACC2YMM8</accession>
<evidence type="ECO:0000313" key="2">
    <source>
        <dbReference type="Proteomes" id="UP001172680"/>
    </source>
</evidence>
<evidence type="ECO:0000313" key="1">
    <source>
        <dbReference type="EMBL" id="KAJ9636427.1"/>
    </source>
</evidence>
<organism evidence="1 2">
    <name type="scientific">Coniosporium tulheliwenetii</name>
    <dbReference type="NCBI Taxonomy" id="3383036"/>
    <lineage>
        <taxon>Eukaryota</taxon>
        <taxon>Fungi</taxon>
        <taxon>Dikarya</taxon>
        <taxon>Ascomycota</taxon>
        <taxon>Pezizomycotina</taxon>
        <taxon>Dothideomycetes</taxon>
        <taxon>Dothideomycetes incertae sedis</taxon>
        <taxon>Coniosporium</taxon>
    </lineage>
</organism>
<keyword evidence="2" id="KW-1185">Reference proteome</keyword>
<comment type="caution">
    <text evidence="1">The sequence shown here is derived from an EMBL/GenBank/DDBJ whole genome shotgun (WGS) entry which is preliminary data.</text>
</comment>
<name>A0ACC2YMM8_9PEZI</name>